<dbReference type="SUPFAM" id="SSF48371">
    <property type="entry name" value="ARM repeat"/>
    <property type="match status" value="1"/>
</dbReference>
<dbReference type="RefSeq" id="WP_138197203.1">
    <property type="nucleotide sequence ID" value="NZ_VCIW01000021.1"/>
</dbReference>
<dbReference type="Pfam" id="PF13646">
    <property type="entry name" value="HEAT_2"/>
    <property type="match status" value="1"/>
</dbReference>
<name>A0A5R9GDN1_9BACL</name>
<evidence type="ECO:0000313" key="1">
    <source>
        <dbReference type="EMBL" id="TLS49485.1"/>
    </source>
</evidence>
<dbReference type="InterPro" id="IPR016024">
    <property type="entry name" value="ARM-type_fold"/>
</dbReference>
<dbReference type="EMBL" id="VCIW01000021">
    <property type="protein sequence ID" value="TLS49485.1"/>
    <property type="molecule type" value="Genomic_DNA"/>
</dbReference>
<evidence type="ECO:0000313" key="2">
    <source>
        <dbReference type="Proteomes" id="UP000309676"/>
    </source>
</evidence>
<gene>
    <name evidence="1" type="ORF">FE782_25575</name>
</gene>
<evidence type="ECO:0008006" key="3">
    <source>
        <dbReference type="Google" id="ProtNLM"/>
    </source>
</evidence>
<reference evidence="1 2" key="1">
    <citation type="submission" date="2019-05" db="EMBL/GenBank/DDBJ databases">
        <authorList>
            <person name="Narsing Rao M.P."/>
            <person name="Li W.J."/>
        </authorList>
    </citation>
    <scope>NUCLEOTIDE SEQUENCE [LARGE SCALE GENOMIC DNA]</scope>
    <source>
        <strain evidence="1 2">SYSU_K30003</strain>
    </source>
</reference>
<dbReference type="InterPro" id="IPR011989">
    <property type="entry name" value="ARM-like"/>
</dbReference>
<protein>
    <recommendedName>
        <fullName evidence="3">HEAT repeat domain-containing protein</fullName>
    </recommendedName>
</protein>
<dbReference type="Gene3D" id="1.25.10.10">
    <property type="entry name" value="Leucine-rich Repeat Variant"/>
    <property type="match status" value="1"/>
</dbReference>
<organism evidence="1 2">
    <name type="scientific">Paenibacillus antri</name>
    <dbReference type="NCBI Taxonomy" id="2582848"/>
    <lineage>
        <taxon>Bacteria</taxon>
        <taxon>Bacillati</taxon>
        <taxon>Bacillota</taxon>
        <taxon>Bacilli</taxon>
        <taxon>Bacillales</taxon>
        <taxon>Paenibacillaceae</taxon>
        <taxon>Paenibacillus</taxon>
    </lineage>
</organism>
<dbReference type="OrthoDB" id="1724349at2"/>
<proteinExistence type="predicted"/>
<dbReference type="Proteomes" id="UP000309676">
    <property type="component" value="Unassembled WGS sequence"/>
</dbReference>
<comment type="caution">
    <text evidence="1">The sequence shown here is derived from an EMBL/GenBank/DDBJ whole genome shotgun (WGS) entry which is preliminary data.</text>
</comment>
<accession>A0A5R9GDN1</accession>
<sequence>MDLKQFRFYCQAGNLGMIREVLADLSAASREEYLRSVLQLPLRSDVLEYLGSEVTRLSGEQGTAILVELLYSEEAAARNLAIELFPAFGIASLRVLQSHACDMDPDVRLFVVQAMQHLPYKDEVVRTLAKQLSVEREPNVLVAIVEAIGDMGAGPAEAEAIVGAMEAYDHPYVRFVGERALLRLGWGRPAAAGGERL</sequence>
<dbReference type="AlphaFoldDB" id="A0A5R9GDN1"/>
<keyword evidence="2" id="KW-1185">Reference proteome</keyword>